<dbReference type="InterPro" id="IPR000560">
    <property type="entry name" value="His_Pase_clade-2"/>
</dbReference>
<dbReference type="CDD" id="cd07061">
    <property type="entry name" value="HP_HAP_like"/>
    <property type="match status" value="1"/>
</dbReference>
<dbReference type="AlphaFoldDB" id="A0A482XA25"/>
<organism evidence="2 3">
    <name type="scientific">Laodelphax striatellus</name>
    <name type="common">Small brown planthopper</name>
    <name type="synonym">Delphax striatella</name>
    <dbReference type="NCBI Taxonomy" id="195883"/>
    <lineage>
        <taxon>Eukaryota</taxon>
        <taxon>Metazoa</taxon>
        <taxon>Ecdysozoa</taxon>
        <taxon>Arthropoda</taxon>
        <taxon>Hexapoda</taxon>
        <taxon>Insecta</taxon>
        <taxon>Pterygota</taxon>
        <taxon>Neoptera</taxon>
        <taxon>Paraneoptera</taxon>
        <taxon>Hemiptera</taxon>
        <taxon>Auchenorrhyncha</taxon>
        <taxon>Fulgoroidea</taxon>
        <taxon>Delphacidae</taxon>
        <taxon>Criomorphinae</taxon>
        <taxon>Laodelphax</taxon>
    </lineage>
</organism>
<dbReference type="STRING" id="195883.A0A482XA25"/>
<dbReference type="OrthoDB" id="6509975at2759"/>
<dbReference type="EMBL" id="QKKF02014716">
    <property type="protein sequence ID" value="RZF42586.1"/>
    <property type="molecule type" value="Genomic_DNA"/>
</dbReference>
<gene>
    <name evidence="2" type="ORF">LSTR_LSTR001381</name>
</gene>
<accession>A0A482XA25</accession>
<dbReference type="SMR" id="A0A482XA25"/>
<dbReference type="Proteomes" id="UP000291343">
    <property type="component" value="Unassembled WGS sequence"/>
</dbReference>
<name>A0A482XA25_LAOST</name>
<protein>
    <recommendedName>
        <fullName evidence="4">Multiple inositol polyphosphate phosphatase 1</fullName>
    </recommendedName>
</protein>
<dbReference type="GO" id="GO:0003993">
    <property type="term" value="F:acid phosphatase activity"/>
    <property type="evidence" value="ECO:0007669"/>
    <property type="project" value="TreeGrafter"/>
</dbReference>
<dbReference type="InterPro" id="IPR029033">
    <property type="entry name" value="His_PPase_superfam"/>
</dbReference>
<dbReference type="GO" id="GO:0052745">
    <property type="term" value="F:inositol phosphate phosphatase activity"/>
    <property type="evidence" value="ECO:0007669"/>
    <property type="project" value="TreeGrafter"/>
</dbReference>
<reference evidence="2 3" key="1">
    <citation type="journal article" date="2017" name="Gigascience">
        <title>Genome sequence of the small brown planthopper, Laodelphax striatellus.</title>
        <authorList>
            <person name="Zhu J."/>
            <person name="Jiang F."/>
            <person name="Wang X."/>
            <person name="Yang P."/>
            <person name="Bao Y."/>
            <person name="Zhao W."/>
            <person name="Wang W."/>
            <person name="Lu H."/>
            <person name="Wang Q."/>
            <person name="Cui N."/>
            <person name="Li J."/>
            <person name="Chen X."/>
            <person name="Luo L."/>
            <person name="Yu J."/>
            <person name="Kang L."/>
            <person name="Cui F."/>
        </authorList>
    </citation>
    <scope>NUCLEOTIDE SEQUENCE [LARGE SCALE GENOMIC DNA]</scope>
    <source>
        <strain evidence="2">Lst14</strain>
    </source>
</reference>
<dbReference type="PANTHER" id="PTHR20963">
    <property type="entry name" value="MULTIPLE INOSITOL POLYPHOSPHATE PHOSPHATASE-RELATED"/>
    <property type="match status" value="1"/>
</dbReference>
<proteinExistence type="predicted"/>
<evidence type="ECO:0000256" key="1">
    <source>
        <dbReference type="ARBA" id="ARBA00022801"/>
    </source>
</evidence>
<evidence type="ECO:0000313" key="3">
    <source>
        <dbReference type="Proteomes" id="UP000291343"/>
    </source>
</evidence>
<dbReference type="Pfam" id="PF00328">
    <property type="entry name" value="His_Phos_2"/>
    <property type="match status" value="1"/>
</dbReference>
<evidence type="ECO:0008006" key="4">
    <source>
        <dbReference type="Google" id="ProtNLM"/>
    </source>
</evidence>
<keyword evidence="3" id="KW-1185">Reference proteome</keyword>
<dbReference type="Gene3D" id="3.40.50.1240">
    <property type="entry name" value="Phosphoglycerate mutase-like"/>
    <property type="match status" value="1"/>
</dbReference>
<dbReference type="InParanoid" id="A0A482XA25"/>
<dbReference type="SUPFAM" id="SSF53254">
    <property type="entry name" value="Phosphoglycerate mutase-like"/>
    <property type="match status" value="1"/>
</dbReference>
<dbReference type="PANTHER" id="PTHR20963:SF51">
    <property type="entry name" value="MULTIPLE INOSITOL POLYPHOSPHATE PHOSPHATASE 1"/>
    <property type="match status" value="1"/>
</dbReference>
<comment type="caution">
    <text evidence="2">The sequence shown here is derived from an EMBL/GenBank/DDBJ whole genome shotgun (WGS) entry which is preliminary data.</text>
</comment>
<sequence length="419" mass="49312">MTKVNTICISENDVHSEKHFSERDRTLFDVLMDDYRKIFNPDTMVCQDICKTPLRYANTYTPHSVIANSTTVPYEFPGDLDEQTVEFFKNWTENLPSNDVKSLTLIGQEEVYSLAVRTKQRYPQFFKSNYSELQHEFRSSIKQRTRDSAFHFARGLFPDELHKVKFDSSNKDDFVLRFHTRCRLWSKTIDRNTSTYHQLDKFMSGPTMAEALIRISDRLGLNYTLDYSEVKLALRYCASQSAWNSEDSPWCHVFSEEELKIIDHADDIRKYYLHSYPSEINYKQACPLVRAMLKFLSTKDPHEELKARFLFSHSGSMLKFITAMGLFEEKSHLTEHDWHNKTWRGSFIDAFASNYAAILYRCSDNVDKVLTLYQERPMVLKNCDSILCPLEVLQATYRDYLDCNFDRICRNKKRNKGSH</sequence>
<evidence type="ECO:0000313" key="2">
    <source>
        <dbReference type="EMBL" id="RZF42586.1"/>
    </source>
</evidence>
<keyword evidence="1" id="KW-0378">Hydrolase</keyword>